<dbReference type="EMBL" id="SDPW01000001">
    <property type="protein sequence ID" value="RXZ53413.1"/>
    <property type="molecule type" value="Genomic_DNA"/>
</dbReference>
<dbReference type="Pfam" id="PF22837">
    <property type="entry name" value="M_Eco57I_C"/>
    <property type="match status" value="1"/>
</dbReference>
<sequence length="177" mass="20000">MGTDSIKPCPLSGILLLYRNNLYPKLVLNRCGAISTDTIHRMKFRGGIDPGLAIIAHYNSIAFAFTELCGRSYRGGVLEILPKEVGNIHVLNTGLLNINPELKRNVISVIDGVVRNGRNIDEALDYIDAEILVGILRFDEDTRRACRRIWKDIESKAPRQRHKIGSDYNDQHKIYLD</sequence>
<reference evidence="2 3" key="1">
    <citation type="submission" date="2019-01" db="EMBL/GenBank/DDBJ databases">
        <title>Senegalimassilia sp. nov. KGMB04484 isolated human feces.</title>
        <authorList>
            <person name="Han K.-I."/>
            <person name="Kim J.-S."/>
            <person name="Lee K.C."/>
            <person name="Suh M.K."/>
            <person name="Eom M.K."/>
            <person name="Lee J.H."/>
            <person name="Park S.-H."/>
            <person name="Kang S.W."/>
            <person name="Park J.-E."/>
            <person name="Oh B.S."/>
            <person name="Yu S.Y."/>
            <person name="Choi S.-H."/>
            <person name="Lee D.H."/>
            <person name="Yoon H."/>
            <person name="Kim B.-Y."/>
            <person name="Lee J.H."/>
            <person name="Lee J.-S."/>
        </authorList>
    </citation>
    <scope>NUCLEOTIDE SEQUENCE [LARGE SCALE GENOMIC DNA]</scope>
    <source>
        <strain evidence="2 3">KGMB04484</strain>
    </source>
</reference>
<protein>
    <recommendedName>
        <fullName evidence="1">Type II methyltransferase M.Eco57I C-terminal domain-containing protein</fullName>
    </recommendedName>
</protein>
<dbReference type="OrthoDB" id="32195at2"/>
<organism evidence="2 3">
    <name type="scientific">Senegalimassilia faecalis</name>
    <dbReference type="NCBI Taxonomy" id="2509433"/>
    <lineage>
        <taxon>Bacteria</taxon>
        <taxon>Bacillati</taxon>
        <taxon>Actinomycetota</taxon>
        <taxon>Coriobacteriia</taxon>
        <taxon>Coriobacteriales</taxon>
        <taxon>Coriobacteriaceae</taxon>
        <taxon>Senegalimassilia</taxon>
    </lineage>
</organism>
<evidence type="ECO:0000313" key="2">
    <source>
        <dbReference type="EMBL" id="RXZ53413.1"/>
    </source>
</evidence>
<accession>A0A4Q2K152</accession>
<evidence type="ECO:0000259" key="1">
    <source>
        <dbReference type="Pfam" id="PF22837"/>
    </source>
</evidence>
<dbReference type="Proteomes" id="UP000293345">
    <property type="component" value="Unassembled WGS sequence"/>
</dbReference>
<dbReference type="AlphaFoldDB" id="A0A4Q2K152"/>
<dbReference type="RefSeq" id="WP_129423119.1">
    <property type="nucleotide sequence ID" value="NZ_SDPW01000001.1"/>
</dbReference>
<dbReference type="InterPro" id="IPR054520">
    <property type="entry name" value="M_Eco57I_C"/>
</dbReference>
<name>A0A4Q2K152_9ACTN</name>
<keyword evidence="3" id="KW-1185">Reference proteome</keyword>
<gene>
    <name evidence="2" type="ORF">ET524_02080</name>
</gene>
<evidence type="ECO:0000313" key="3">
    <source>
        <dbReference type="Proteomes" id="UP000293345"/>
    </source>
</evidence>
<comment type="caution">
    <text evidence="2">The sequence shown here is derived from an EMBL/GenBank/DDBJ whole genome shotgun (WGS) entry which is preliminary data.</text>
</comment>
<proteinExistence type="predicted"/>
<feature type="domain" description="Type II methyltransferase M.Eco57I C-terminal" evidence="1">
    <location>
        <begin position="14"/>
        <end position="132"/>
    </location>
</feature>